<dbReference type="RefSeq" id="XP_022391558.1">
    <property type="nucleotide sequence ID" value="XM_022530358.1"/>
</dbReference>
<sequence>MEISSRSQVANYLQRTSKELLHTWLADDGFQYHPLPGPSHIRLLRIQSGRPNDEISCSIRVVSLDDNPKYTALSYTWRKQLSYLRIGTTLAVDMVKAAYRGKEYDLHYTSAEEQVRTTKTILCNGKRLGVTSNLYDALLSFRQTQPGTGEYWIDAKEMPSPGSSWVRGIGAEAPSELPPFDLFIDDEKTSTDAASVGLFSRFKDDWSCISAPAMTAFHLSNRQWFKRIWVLQEFFLAKEVVFLYGKHQVSLQALLTAFIWTYQNPGKAVKPAKEYWDIARAYIMPRWFSHTCDIPSVLLARETITQGRKLTLREWLLTCKGHNATDPRDFVFGGLSLINPASLRIDKQALQPGEYAGSDLRPPPLPPRPGTRAHNSNQPIVERPAAMGGVSSSSVPLPKGLWRTIEVDYKASEAEVLVNLAACLLSQNDPHSLDLLSIAARPRDPKDRLDALLKLKPSRTPDLPSWSQPWVLGHNLATAPAAAGGGGRVFAAGTVGQPQGAVPSPTISRDGTTLYLDAMPLDRIEKILLDAEFSYSEEYISALIPFLEMLAALPCTYPSDVGTSFNAVATALASSSSSDTEVGSMADKNVNRSPPSLPPELRARVWLCEIIEREVRHWVTSLRMDIKAFTLHKEKRVNKQRQLERLLAVYRQLVRKFGDLPWSGTADQGIPRPNNSDGGEQKKGRREQAMESLRNKIEERIPGPSDHILRAGMQPISPEAQRYENAFYSAMNWRCLFKTKDGLIGMGPSWLECGDWVMVVRGAIVPYVFRHIDEDLELQVESLTATLEELETRLFEWKADTKKKQHRLSVVDTEREIASLMQKIGELHAQVGRKDAWVLIGEAYVEGVMRGEALERGGVDSFERIAIV</sequence>
<evidence type="ECO:0000313" key="4">
    <source>
        <dbReference type="Proteomes" id="UP000179179"/>
    </source>
</evidence>
<dbReference type="EMBL" id="LYCR01000020">
    <property type="protein sequence ID" value="OGM47841.1"/>
    <property type="molecule type" value="Genomic_DNA"/>
</dbReference>
<dbReference type="PANTHER" id="PTHR24148:SF64">
    <property type="entry name" value="HETEROKARYON INCOMPATIBILITY DOMAIN-CONTAINING PROTEIN"/>
    <property type="match status" value="1"/>
</dbReference>
<keyword evidence="4" id="KW-1185">Reference proteome</keyword>
<feature type="coiled-coil region" evidence="1">
    <location>
        <begin position="773"/>
        <end position="830"/>
    </location>
</feature>
<dbReference type="Proteomes" id="UP000179179">
    <property type="component" value="Unassembled WGS sequence"/>
</dbReference>
<gene>
    <name evidence="3" type="ORF">ABOM_003228</name>
</gene>
<feature type="compositionally biased region" description="Basic and acidic residues" evidence="2">
    <location>
        <begin position="679"/>
        <end position="690"/>
    </location>
</feature>
<evidence type="ECO:0000256" key="1">
    <source>
        <dbReference type="SAM" id="Coils"/>
    </source>
</evidence>
<dbReference type="OrthoDB" id="4497861at2759"/>
<dbReference type="InterPro" id="IPR052895">
    <property type="entry name" value="HetReg/Transcr_Mod"/>
</dbReference>
<feature type="region of interest" description="Disordered" evidence="2">
    <location>
        <begin position="353"/>
        <end position="377"/>
    </location>
</feature>
<proteinExistence type="predicted"/>
<organism evidence="3 4">
    <name type="scientific">Aspergillus bombycis</name>
    <dbReference type="NCBI Taxonomy" id="109264"/>
    <lineage>
        <taxon>Eukaryota</taxon>
        <taxon>Fungi</taxon>
        <taxon>Dikarya</taxon>
        <taxon>Ascomycota</taxon>
        <taxon>Pezizomycotina</taxon>
        <taxon>Eurotiomycetes</taxon>
        <taxon>Eurotiomycetidae</taxon>
        <taxon>Eurotiales</taxon>
        <taxon>Aspergillaceae</taxon>
        <taxon>Aspergillus</taxon>
    </lineage>
</organism>
<dbReference type="PANTHER" id="PTHR24148">
    <property type="entry name" value="ANKYRIN REPEAT DOMAIN-CONTAINING PROTEIN 39 HOMOLOG-RELATED"/>
    <property type="match status" value="1"/>
</dbReference>
<evidence type="ECO:0000313" key="3">
    <source>
        <dbReference type="EMBL" id="OGM47841.1"/>
    </source>
</evidence>
<dbReference type="GeneID" id="34446618"/>
<reference evidence="3 4" key="1">
    <citation type="journal article" date="2016" name="Genome Biol. Evol.">
        <title>Draft genome sequence of an aflatoxigenic Aspergillus species, A. bombycis.</title>
        <authorList>
            <person name="Moore G.G."/>
            <person name="Mack B.M."/>
            <person name="Beltz S.B."/>
            <person name="Gilbert M.K."/>
        </authorList>
    </citation>
    <scope>NUCLEOTIDE SEQUENCE [LARGE SCALE GENOMIC DNA]</scope>
    <source>
        <strain evidence="4">NRRL 26010</strain>
    </source>
</reference>
<name>A0A1F8A826_9EURO</name>
<accession>A0A1F8A826</accession>
<comment type="caution">
    <text evidence="3">The sequence shown here is derived from an EMBL/GenBank/DDBJ whole genome shotgun (WGS) entry which is preliminary data.</text>
</comment>
<dbReference type="AlphaFoldDB" id="A0A1F8A826"/>
<protein>
    <submittedName>
        <fullName evidence="3">Uncharacterized protein</fullName>
    </submittedName>
</protein>
<keyword evidence="1" id="KW-0175">Coiled coil</keyword>
<feature type="region of interest" description="Disordered" evidence="2">
    <location>
        <begin position="664"/>
        <end position="690"/>
    </location>
</feature>
<evidence type="ECO:0000256" key="2">
    <source>
        <dbReference type="SAM" id="MobiDB-lite"/>
    </source>
</evidence>
<dbReference type="Pfam" id="PF26639">
    <property type="entry name" value="Het-6_barrel"/>
    <property type="match status" value="1"/>
</dbReference>